<organism evidence="12 13">
    <name type="scientific">Esox lucius</name>
    <name type="common">Northern pike</name>
    <dbReference type="NCBI Taxonomy" id="8010"/>
    <lineage>
        <taxon>Eukaryota</taxon>
        <taxon>Metazoa</taxon>
        <taxon>Chordata</taxon>
        <taxon>Craniata</taxon>
        <taxon>Vertebrata</taxon>
        <taxon>Euteleostomi</taxon>
        <taxon>Actinopterygii</taxon>
        <taxon>Neopterygii</taxon>
        <taxon>Teleostei</taxon>
        <taxon>Protacanthopterygii</taxon>
        <taxon>Esociformes</taxon>
        <taxon>Esocidae</taxon>
        <taxon>Esox</taxon>
    </lineage>
</organism>
<dbReference type="Pfam" id="PF21127">
    <property type="entry name" value="ATG1-like_MIT2"/>
    <property type="match status" value="1"/>
</dbReference>
<evidence type="ECO:0000313" key="13">
    <source>
        <dbReference type="Proteomes" id="UP000265140"/>
    </source>
</evidence>
<dbReference type="GO" id="GO:0004674">
    <property type="term" value="F:protein serine/threonine kinase activity"/>
    <property type="evidence" value="ECO:0007669"/>
    <property type="project" value="UniProtKB-KW"/>
</dbReference>
<feature type="compositionally biased region" description="Polar residues" evidence="10">
    <location>
        <begin position="291"/>
        <end position="300"/>
    </location>
</feature>
<dbReference type="InterPro" id="IPR017441">
    <property type="entry name" value="Protein_kinase_ATP_BS"/>
</dbReference>
<dbReference type="GO" id="GO:0005524">
    <property type="term" value="F:ATP binding"/>
    <property type="evidence" value="ECO:0007669"/>
    <property type="project" value="UniProtKB-UniRule"/>
</dbReference>
<dbReference type="GO" id="GO:0061709">
    <property type="term" value="P:reticulophagy"/>
    <property type="evidence" value="ECO:0007669"/>
    <property type="project" value="TreeGrafter"/>
</dbReference>
<feature type="region of interest" description="Disordered" evidence="10">
    <location>
        <begin position="411"/>
        <end position="432"/>
    </location>
</feature>
<dbReference type="InterPro" id="IPR008271">
    <property type="entry name" value="Ser/Thr_kinase_AS"/>
</dbReference>
<evidence type="ECO:0000256" key="4">
    <source>
        <dbReference type="ARBA" id="ARBA00022679"/>
    </source>
</evidence>
<keyword evidence="4" id="KW-0808">Transferase</keyword>
<dbReference type="AlphaFoldDB" id="A0A6Q2X1G2"/>
<feature type="domain" description="Protein kinase" evidence="11">
    <location>
        <begin position="9"/>
        <end position="262"/>
    </location>
</feature>
<keyword evidence="13" id="KW-1185">Reference proteome</keyword>
<reference evidence="12" key="4">
    <citation type="submission" date="2025-09" db="UniProtKB">
        <authorList>
            <consortium name="Ensembl"/>
        </authorList>
    </citation>
    <scope>IDENTIFICATION</scope>
</reference>
<reference evidence="12" key="2">
    <citation type="submission" date="2020-02" db="EMBL/GenBank/DDBJ databases">
        <title>Esox lucius (northern pike) genome, fEsoLuc1, primary haplotype.</title>
        <authorList>
            <person name="Myers G."/>
            <person name="Karagic N."/>
            <person name="Meyer A."/>
            <person name="Pippel M."/>
            <person name="Reichard M."/>
            <person name="Winkler S."/>
            <person name="Tracey A."/>
            <person name="Sims Y."/>
            <person name="Howe K."/>
            <person name="Rhie A."/>
            <person name="Formenti G."/>
            <person name="Durbin R."/>
            <person name="Fedrigo O."/>
            <person name="Jarvis E.D."/>
        </authorList>
    </citation>
    <scope>NUCLEOTIDE SEQUENCE [LARGE SCALE GENOMIC DNA]</scope>
</reference>
<dbReference type="InterPro" id="IPR011009">
    <property type="entry name" value="Kinase-like_dom_sf"/>
</dbReference>
<feature type="binding site" evidence="9">
    <location>
        <position position="39"/>
    </location>
    <ligand>
        <name>ATP</name>
        <dbReference type="ChEBI" id="CHEBI:30616"/>
    </ligand>
</feature>
<evidence type="ECO:0000256" key="7">
    <source>
        <dbReference type="ARBA" id="ARBA00022840"/>
    </source>
</evidence>
<dbReference type="PANTHER" id="PTHR24348:SF19">
    <property type="entry name" value="SERINE_THREONINE-PROTEIN KINASE ULK1"/>
    <property type="match status" value="1"/>
</dbReference>
<evidence type="ECO:0000256" key="1">
    <source>
        <dbReference type="ARBA" id="ARBA00012513"/>
    </source>
</evidence>
<dbReference type="Gene3D" id="1.10.510.10">
    <property type="entry name" value="Transferase(Phosphotransferase) domain 1"/>
    <property type="match status" value="1"/>
</dbReference>
<keyword evidence="6" id="KW-0418">Kinase</keyword>
<keyword evidence="3" id="KW-0597">Phosphoprotein</keyword>
<reference evidence="13" key="1">
    <citation type="journal article" date="2014" name="PLoS ONE">
        <title>The genome and linkage map of the northern pike (Esox lucius): conserved synteny revealed between the salmonid sister group and the Neoteleostei.</title>
        <authorList>
            <person name="Rondeau E.B."/>
            <person name="Minkley D.R."/>
            <person name="Leong J.S."/>
            <person name="Messmer A.M."/>
            <person name="Jantzen J.R."/>
            <person name="von Schalburg K.R."/>
            <person name="Lemon C."/>
            <person name="Bird N.H."/>
            <person name="Koop B.F."/>
        </authorList>
    </citation>
    <scope>NUCLEOTIDE SEQUENCE</scope>
</reference>
<dbReference type="Proteomes" id="UP000265140">
    <property type="component" value="Chromosome 13"/>
</dbReference>
<dbReference type="SUPFAM" id="SSF56112">
    <property type="entry name" value="Protein kinase-like (PK-like)"/>
    <property type="match status" value="1"/>
</dbReference>
<dbReference type="InterPro" id="IPR045269">
    <property type="entry name" value="Atg1-like"/>
</dbReference>
<dbReference type="GO" id="GO:0000422">
    <property type="term" value="P:autophagy of mitochondrion"/>
    <property type="evidence" value="ECO:0007669"/>
    <property type="project" value="TreeGrafter"/>
</dbReference>
<sequence length="773" mass="85623">METIGNFEFSRKDLIGHGAFAVVFKGRHKEMHDLEVAVKCINKKNLAKSQSLLGKEIKILKELKHENIVGLLDFQVCYCNGGDLAEYLHSKGTLREDTIRVFLLQLAGAMKVLREKGILHRDLKPQNILLCNPEGRKSSPNNTCIKIADFGFARHLHCNTMAATLCGSPMYMAPEVIMSQNYDAKADLWSIGTIVYQCLTGNAPFQASSPQELRLFYERNKDLKPSIPRETSAHLKHLLLGLLQRNHKKRMDFDEFFHHPFLETSSSIKKSPPVPVPSNPCSASSSSNSSTFHLASSPQHSDADLQRPHPKAPPSPSKDPDLHHSRNTSSEMDDFVIVPAQCPHPFPLSCRLCSRPADISGSNYSQSVPIPVPTQIHNYQRIEQNLQPAGLHGSTRYISHRQSLSLSHRRLSAGGARPYQPSPQGSSKGIRVLSSSRSLSTGRLSDMLLKSAFGAQLLDGGSNESLCSERPMDVTAPPTGVMRVAGASGSPTSVVFTVGSPFRGNTGSPPNTTRTFSGTMANNALTARLSVFLSQQWHTDGLSNLRFTLAFVHCVMEIASSKDTGLESETTGDSPDVSFLQQSLVADQISLLSREWSYAEQLVLYMKAAEFISSALHTAMDDIREGRLFPSTTVKQVVRKLNELYKSSVTSCRSFNARLQSFLLNKQRLMDQINNITAEKLIYSHTMNMVQSAALDEMFHNGPPPIQRYHKALLLMEGLSLTITDQADLDNISKCKLLITRQTSLGSFCQASSMLLLIYWIYQASLDWVIDFT</sequence>
<dbReference type="InterPro" id="IPR048941">
    <property type="entry name" value="ATG1-like_MIT2"/>
</dbReference>
<dbReference type="InterPro" id="IPR022708">
    <property type="entry name" value="Atg1-like_tMIT"/>
</dbReference>
<dbReference type="GO" id="GO:0034045">
    <property type="term" value="C:phagophore assembly site membrane"/>
    <property type="evidence" value="ECO:0007669"/>
    <property type="project" value="TreeGrafter"/>
</dbReference>
<dbReference type="GO" id="GO:0048671">
    <property type="term" value="P:negative regulation of collateral sprouting"/>
    <property type="evidence" value="ECO:0007669"/>
    <property type="project" value="TreeGrafter"/>
</dbReference>
<evidence type="ECO:0000256" key="6">
    <source>
        <dbReference type="ARBA" id="ARBA00022777"/>
    </source>
</evidence>
<keyword evidence="5 9" id="KW-0547">Nucleotide-binding</keyword>
<dbReference type="FunFam" id="1.10.510.10:FF:000128">
    <property type="entry name" value="serine/threonine-protein kinase ULK2 isoform X2"/>
    <property type="match status" value="1"/>
</dbReference>
<reference evidence="12" key="3">
    <citation type="submission" date="2025-08" db="UniProtKB">
        <authorList>
            <consortium name="Ensembl"/>
        </authorList>
    </citation>
    <scope>IDENTIFICATION</scope>
</reference>
<dbReference type="GO" id="GO:0000045">
    <property type="term" value="P:autophagosome assembly"/>
    <property type="evidence" value="ECO:0007669"/>
    <property type="project" value="TreeGrafter"/>
</dbReference>
<dbReference type="GO" id="GO:0048675">
    <property type="term" value="P:axon extension"/>
    <property type="evidence" value="ECO:0007669"/>
    <property type="project" value="TreeGrafter"/>
</dbReference>
<feature type="region of interest" description="Disordered" evidence="10">
    <location>
        <begin position="265"/>
        <end position="328"/>
    </location>
</feature>
<proteinExistence type="predicted"/>
<dbReference type="PROSITE" id="PS00108">
    <property type="entry name" value="PROTEIN_KINASE_ST"/>
    <property type="match status" value="1"/>
</dbReference>
<dbReference type="Gene3D" id="3.30.200.20">
    <property type="entry name" value="Phosphorylase Kinase, domain 1"/>
    <property type="match status" value="1"/>
</dbReference>
<protein>
    <recommendedName>
        <fullName evidence="1">non-specific serine/threonine protein kinase</fullName>
        <ecNumber evidence="1">2.7.11.1</ecNumber>
    </recommendedName>
</protein>
<dbReference type="Pfam" id="PF00069">
    <property type="entry name" value="Pkinase"/>
    <property type="match status" value="1"/>
</dbReference>
<dbReference type="PANTHER" id="PTHR24348">
    <property type="entry name" value="SERINE/THREONINE-PROTEIN KINASE UNC-51-RELATED"/>
    <property type="match status" value="1"/>
</dbReference>
<keyword evidence="7 9" id="KW-0067">ATP-binding</keyword>
<accession>A0A6Q2X1G2</accession>
<dbReference type="SMART" id="SM00220">
    <property type="entry name" value="S_TKc"/>
    <property type="match status" value="1"/>
</dbReference>
<dbReference type="GeneTree" id="ENSGT00940000156664"/>
<dbReference type="FunFam" id="3.30.200.20:FF:000149">
    <property type="entry name" value="serine/threonine-protein kinase unc-51 isoform X1"/>
    <property type="match status" value="1"/>
</dbReference>
<dbReference type="Ensembl" id="ENSELUT00000055503.2">
    <property type="protein sequence ID" value="ENSELUP00000047012.2"/>
    <property type="gene ID" value="ENSELUG00000020385.3"/>
</dbReference>
<dbReference type="GO" id="GO:0010508">
    <property type="term" value="P:positive regulation of autophagy"/>
    <property type="evidence" value="ECO:0007669"/>
    <property type="project" value="TreeGrafter"/>
</dbReference>
<dbReference type="GO" id="GO:0005829">
    <property type="term" value="C:cytosol"/>
    <property type="evidence" value="ECO:0007669"/>
    <property type="project" value="TreeGrafter"/>
</dbReference>
<keyword evidence="2" id="KW-0723">Serine/threonine-protein kinase</keyword>
<evidence type="ECO:0000256" key="9">
    <source>
        <dbReference type="PROSITE-ProRule" id="PRU10141"/>
    </source>
</evidence>
<evidence type="ECO:0000259" key="11">
    <source>
        <dbReference type="PROSITE" id="PS50011"/>
    </source>
</evidence>
<dbReference type="EC" id="2.7.11.1" evidence="1"/>
<dbReference type="Bgee" id="ENSELUG00000020385">
    <property type="expression patterns" value="Expressed in bone element and 14 other cell types or tissues"/>
</dbReference>
<feature type="compositionally biased region" description="Low complexity" evidence="10">
    <location>
        <begin position="279"/>
        <end position="290"/>
    </location>
</feature>
<dbReference type="GO" id="GO:0034727">
    <property type="term" value="P:piecemeal microautophagy of the nucleus"/>
    <property type="evidence" value="ECO:0007669"/>
    <property type="project" value="TreeGrafter"/>
</dbReference>
<evidence type="ECO:0000256" key="5">
    <source>
        <dbReference type="ARBA" id="ARBA00022741"/>
    </source>
</evidence>
<dbReference type="GO" id="GO:0042594">
    <property type="term" value="P:response to starvation"/>
    <property type="evidence" value="ECO:0007669"/>
    <property type="project" value="TreeGrafter"/>
</dbReference>
<evidence type="ECO:0000256" key="8">
    <source>
        <dbReference type="ARBA" id="ARBA00023006"/>
    </source>
</evidence>
<evidence type="ECO:0000256" key="3">
    <source>
        <dbReference type="ARBA" id="ARBA00022553"/>
    </source>
</evidence>
<dbReference type="PROSITE" id="PS00107">
    <property type="entry name" value="PROTEIN_KINASE_ATP"/>
    <property type="match status" value="1"/>
</dbReference>
<keyword evidence="8" id="KW-0072">Autophagy</keyword>
<evidence type="ECO:0000313" key="12">
    <source>
        <dbReference type="Ensembl" id="ENSELUP00000047012.2"/>
    </source>
</evidence>
<dbReference type="InterPro" id="IPR000719">
    <property type="entry name" value="Prot_kinase_dom"/>
</dbReference>
<dbReference type="Pfam" id="PF12063">
    <property type="entry name" value="ATG1-like_MIT1"/>
    <property type="match status" value="1"/>
</dbReference>
<name>A0A6Q2X1G2_ESOLU</name>
<evidence type="ECO:0000256" key="2">
    <source>
        <dbReference type="ARBA" id="ARBA00022527"/>
    </source>
</evidence>
<dbReference type="PROSITE" id="PS50011">
    <property type="entry name" value="PROTEIN_KINASE_DOM"/>
    <property type="match status" value="1"/>
</dbReference>
<evidence type="ECO:0000256" key="10">
    <source>
        <dbReference type="SAM" id="MobiDB-lite"/>
    </source>
</evidence>
<dbReference type="GO" id="GO:0005776">
    <property type="term" value="C:autophagosome"/>
    <property type="evidence" value="ECO:0007669"/>
    <property type="project" value="TreeGrafter"/>
</dbReference>